<dbReference type="InterPro" id="IPR058548">
    <property type="entry name" value="MlaB-like_STAS"/>
</dbReference>
<evidence type="ECO:0000259" key="2">
    <source>
        <dbReference type="PROSITE" id="PS50801"/>
    </source>
</evidence>
<sequence length="157" mass="16343">MSPVHRSDGPVPPVGAQALYDDVVWADAVVRCSGEDADLDLLSDADATSGGTRARRPLTARPLPDRPGALLRGSCDLDTRPILSAALGVVTRIPGPVVHLDLSGVPFLDAAAVAALVQANATVAGQGRRLVLHHPPYSLRKVVEMFPDECAALEVAA</sequence>
<organism evidence="3 4">
    <name type="scientific">Streptomyces flavotricini</name>
    <dbReference type="NCBI Taxonomy" id="66888"/>
    <lineage>
        <taxon>Bacteria</taxon>
        <taxon>Bacillati</taxon>
        <taxon>Actinomycetota</taxon>
        <taxon>Actinomycetes</taxon>
        <taxon>Kitasatosporales</taxon>
        <taxon>Streptomycetaceae</taxon>
        <taxon>Streptomyces</taxon>
    </lineage>
</organism>
<accession>A0ABS8E140</accession>
<protein>
    <submittedName>
        <fullName evidence="3">STAS domain-containing protein</fullName>
    </submittedName>
</protein>
<proteinExistence type="predicted"/>
<dbReference type="InterPro" id="IPR002645">
    <property type="entry name" value="STAS_dom"/>
</dbReference>
<comment type="caution">
    <text evidence="3">The sequence shown here is derived from an EMBL/GenBank/DDBJ whole genome shotgun (WGS) entry which is preliminary data.</text>
</comment>
<dbReference type="InterPro" id="IPR036513">
    <property type="entry name" value="STAS_dom_sf"/>
</dbReference>
<dbReference type="Pfam" id="PF13466">
    <property type="entry name" value="STAS_2"/>
    <property type="match status" value="1"/>
</dbReference>
<evidence type="ECO:0000313" key="4">
    <source>
        <dbReference type="Proteomes" id="UP001520654"/>
    </source>
</evidence>
<dbReference type="EMBL" id="JAINUL010000001">
    <property type="protein sequence ID" value="MCC0094359.1"/>
    <property type="molecule type" value="Genomic_DNA"/>
</dbReference>
<dbReference type="RefSeq" id="WP_229334924.1">
    <property type="nucleotide sequence ID" value="NZ_JAINUL010000001.1"/>
</dbReference>
<name>A0ABS8E140_9ACTN</name>
<reference evidence="3 4" key="1">
    <citation type="submission" date="2021-08" db="EMBL/GenBank/DDBJ databases">
        <title>Genomic Architecture of Streptomyces flavotricini NGL1 and Streptomyces erythrochromogenes HMS4 With Differential Plant Beneficial attributes and laccase production capabilities.</title>
        <authorList>
            <person name="Salwan R."/>
            <person name="Kaur R."/>
            <person name="Sharma V."/>
        </authorList>
    </citation>
    <scope>NUCLEOTIDE SEQUENCE [LARGE SCALE GENOMIC DNA]</scope>
    <source>
        <strain evidence="3 4">NGL1</strain>
    </source>
</reference>
<dbReference type="SUPFAM" id="SSF52091">
    <property type="entry name" value="SpoIIaa-like"/>
    <property type="match status" value="1"/>
</dbReference>
<gene>
    <name evidence="3" type="ORF">K7B10_06055</name>
</gene>
<evidence type="ECO:0000256" key="1">
    <source>
        <dbReference type="SAM" id="MobiDB-lite"/>
    </source>
</evidence>
<dbReference type="PROSITE" id="PS50801">
    <property type="entry name" value="STAS"/>
    <property type="match status" value="1"/>
</dbReference>
<dbReference type="Gene3D" id="3.30.750.24">
    <property type="entry name" value="STAS domain"/>
    <property type="match status" value="1"/>
</dbReference>
<keyword evidence="4" id="KW-1185">Reference proteome</keyword>
<dbReference type="Proteomes" id="UP001520654">
    <property type="component" value="Unassembled WGS sequence"/>
</dbReference>
<feature type="domain" description="STAS" evidence="2">
    <location>
        <begin position="100"/>
        <end position="144"/>
    </location>
</feature>
<feature type="region of interest" description="Disordered" evidence="1">
    <location>
        <begin position="42"/>
        <end position="63"/>
    </location>
</feature>
<evidence type="ECO:0000313" key="3">
    <source>
        <dbReference type="EMBL" id="MCC0094359.1"/>
    </source>
</evidence>